<feature type="transmembrane region" description="Helical" evidence="1">
    <location>
        <begin position="64"/>
        <end position="86"/>
    </location>
</feature>
<protein>
    <submittedName>
        <fullName evidence="4">Uncharacterized protein</fullName>
    </submittedName>
</protein>
<evidence type="ECO:0000313" key="5">
    <source>
        <dbReference type="Proteomes" id="UP001642360"/>
    </source>
</evidence>
<dbReference type="PANTHER" id="PTHR37726:SF1">
    <property type="entry name" value="TRANSMEMBRANE PROTEIN"/>
    <property type="match status" value="1"/>
</dbReference>
<feature type="transmembrane region" description="Helical" evidence="1">
    <location>
        <begin position="126"/>
        <end position="147"/>
    </location>
</feature>
<dbReference type="AlphaFoldDB" id="A0ABC8UDH4"/>
<reference evidence="4 5" key="1">
    <citation type="submission" date="2024-02" db="EMBL/GenBank/DDBJ databases">
        <authorList>
            <person name="Vignale AGUSTIN F."/>
            <person name="Sosa J E."/>
            <person name="Modenutti C."/>
        </authorList>
    </citation>
    <scope>NUCLEOTIDE SEQUENCE [LARGE SCALE GENOMIC DNA]</scope>
</reference>
<sequence length="339" mass="38242">MMNSQLLYPEHPALQNEWALEDIRSTFVKCTRWQLEDTMDPINCPYHYFCDSSYPGNYPPTVDILVAVFTTASYFATLIFMVMEVYSRGNTRPSRVQLRRYLLPSGPVSLPIFLLAFAKGQRINTIFPFTCIGPAILQLIHISALAFDDIADKDIKYAFLKASTISGIMHASLYLDSTIVPYYTGFDALVSSTLSGECISCVCRKEVLVVGGKLVSYRGWSKTTFLVISTLCLRMICRLSPENKGKIRLTKSMLENFSCILITMDCLRLVTKSPPERYLLRSAAFAGMHPAYTMAFKVQKLRQEQDPSQTGKKNYNNTGKKEISAKISIILYGLPFRGQ</sequence>
<comment type="caution">
    <text evidence="4">The sequence shown here is derived from an EMBL/GenBank/DDBJ whole genome shotgun (WGS) entry which is preliminary data.</text>
</comment>
<evidence type="ECO:0000313" key="3">
    <source>
        <dbReference type="EMBL" id="CAK9152181.1"/>
    </source>
</evidence>
<name>A0ABC8UDH4_9AQUA</name>
<dbReference type="EMBL" id="CAUOFW020007161">
    <property type="protein sequence ID" value="CAK9177777.1"/>
    <property type="molecule type" value="Genomic_DNA"/>
</dbReference>
<keyword evidence="1" id="KW-0472">Membrane</keyword>
<organism evidence="4 5">
    <name type="scientific">Ilex paraguariensis</name>
    <name type="common">yerba mate</name>
    <dbReference type="NCBI Taxonomy" id="185542"/>
    <lineage>
        <taxon>Eukaryota</taxon>
        <taxon>Viridiplantae</taxon>
        <taxon>Streptophyta</taxon>
        <taxon>Embryophyta</taxon>
        <taxon>Tracheophyta</taxon>
        <taxon>Spermatophyta</taxon>
        <taxon>Magnoliopsida</taxon>
        <taxon>eudicotyledons</taxon>
        <taxon>Gunneridae</taxon>
        <taxon>Pentapetalae</taxon>
        <taxon>asterids</taxon>
        <taxon>campanulids</taxon>
        <taxon>Aquifoliales</taxon>
        <taxon>Aquifoliaceae</taxon>
        <taxon>Ilex</taxon>
    </lineage>
</organism>
<evidence type="ECO:0000256" key="1">
    <source>
        <dbReference type="SAM" id="Phobius"/>
    </source>
</evidence>
<accession>A0ABC8UDH4</accession>
<keyword evidence="5" id="KW-1185">Reference proteome</keyword>
<feature type="transmembrane region" description="Helical" evidence="1">
    <location>
        <begin position="98"/>
        <end position="120"/>
    </location>
</feature>
<gene>
    <name evidence="2" type="ORF">ILEXP_LOCUS12540</name>
    <name evidence="3" type="ORF">ILEXP_LOCUS20395</name>
    <name evidence="4" type="ORF">ILEXP_LOCUS47698</name>
</gene>
<dbReference type="EMBL" id="CAUOFW020002236">
    <property type="protein sequence ID" value="CAK9152181.1"/>
    <property type="molecule type" value="Genomic_DNA"/>
</dbReference>
<keyword evidence="1" id="KW-0812">Transmembrane</keyword>
<dbReference type="EMBL" id="CAUOFW020001424">
    <property type="protein sequence ID" value="CAK9144768.1"/>
    <property type="molecule type" value="Genomic_DNA"/>
</dbReference>
<evidence type="ECO:0000313" key="4">
    <source>
        <dbReference type="EMBL" id="CAK9177777.1"/>
    </source>
</evidence>
<dbReference type="PANTHER" id="PTHR37726">
    <property type="entry name" value="TRANSMEMBRANE PROTEIN"/>
    <property type="match status" value="1"/>
</dbReference>
<evidence type="ECO:0000313" key="2">
    <source>
        <dbReference type="EMBL" id="CAK9144768.1"/>
    </source>
</evidence>
<dbReference type="Proteomes" id="UP001642360">
    <property type="component" value="Unassembled WGS sequence"/>
</dbReference>
<proteinExistence type="predicted"/>
<keyword evidence="1" id="KW-1133">Transmembrane helix</keyword>